<evidence type="ECO:0000259" key="7">
    <source>
        <dbReference type="PROSITE" id="PS50815"/>
    </source>
</evidence>
<dbReference type="InterPro" id="IPR013083">
    <property type="entry name" value="Znf_RING/FYVE/PHD"/>
</dbReference>
<evidence type="ECO:0000313" key="8">
    <source>
        <dbReference type="EMBL" id="KAI0306419.1"/>
    </source>
</evidence>
<dbReference type="GO" id="GO:0051598">
    <property type="term" value="P:meiotic recombination checkpoint signaling"/>
    <property type="evidence" value="ECO:0007669"/>
    <property type="project" value="TreeGrafter"/>
</dbReference>
<accession>A0AAD4QRW1</accession>
<evidence type="ECO:0000256" key="6">
    <source>
        <dbReference type="SAM" id="MobiDB-lite"/>
    </source>
</evidence>
<feature type="region of interest" description="Disordered" evidence="6">
    <location>
        <begin position="345"/>
        <end position="366"/>
    </location>
</feature>
<dbReference type="PANTHER" id="PTHR48225">
    <property type="entry name" value="HORMA DOMAIN-CONTAINING PROTEIN 1"/>
    <property type="match status" value="1"/>
</dbReference>
<keyword evidence="5" id="KW-0469">Meiosis</keyword>
<dbReference type="Pfam" id="PF02301">
    <property type="entry name" value="HORMA"/>
    <property type="match status" value="1"/>
</dbReference>
<organism evidence="8 9">
    <name type="scientific">Multifurca ochricompacta</name>
    <dbReference type="NCBI Taxonomy" id="376703"/>
    <lineage>
        <taxon>Eukaryota</taxon>
        <taxon>Fungi</taxon>
        <taxon>Dikarya</taxon>
        <taxon>Basidiomycota</taxon>
        <taxon>Agaricomycotina</taxon>
        <taxon>Agaricomycetes</taxon>
        <taxon>Russulales</taxon>
        <taxon>Russulaceae</taxon>
        <taxon>Multifurca</taxon>
    </lineage>
</organism>
<dbReference type="InterPro" id="IPR036570">
    <property type="entry name" value="HORMA_dom_sf"/>
</dbReference>
<dbReference type="InterPro" id="IPR011011">
    <property type="entry name" value="Znf_FYVE_PHD"/>
</dbReference>
<evidence type="ECO:0000256" key="1">
    <source>
        <dbReference type="ARBA" id="ARBA00004123"/>
    </source>
</evidence>
<dbReference type="AlphaFoldDB" id="A0AAD4QRW1"/>
<comment type="subcellular location">
    <subcellularLocation>
        <location evidence="2">Chromosome</location>
    </subcellularLocation>
    <subcellularLocation>
        <location evidence="1">Nucleus</location>
    </subcellularLocation>
</comment>
<reference evidence="8" key="1">
    <citation type="journal article" date="2022" name="New Phytol.">
        <title>Evolutionary transition to the ectomycorrhizal habit in the genomes of a hyperdiverse lineage of mushroom-forming fungi.</title>
        <authorList>
            <person name="Looney B."/>
            <person name="Miyauchi S."/>
            <person name="Morin E."/>
            <person name="Drula E."/>
            <person name="Courty P.E."/>
            <person name="Kohler A."/>
            <person name="Kuo A."/>
            <person name="LaButti K."/>
            <person name="Pangilinan J."/>
            <person name="Lipzen A."/>
            <person name="Riley R."/>
            <person name="Andreopoulos W."/>
            <person name="He G."/>
            <person name="Johnson J."/>
            <person name="Nolan M."/>
            <person name="Tritt A."/>
            <person name="Barry K.W."/>
            <person name="Grigoriev I.V."/>
            <person name="Nagy L.G."/>
            <person name="Hibbett D."/>
            <person name="Henrissat B."/>
            <person name="Matheny P.B."/>
            <person name="Labbe J."/>
            <person name="Martin F.M."/>
        </authorList>
    </citation>
    <scope>NUCLEOTIDE SEQUENCE</scope>
    <source>
        <strain evidence="8">BPL690</strain>
    </source>
</reference>
<dbReference type="EMBL" id="WTXG01000003">
    <property type="protein sequence ID" value="KAI0306419.1"/>
    <property type="molecule type" value="Genomic_DNA"/>
</dbReference>
<evidence type="ECO:0000313" key="9">
    <source>
        <dbReference type="Proteomes" id="UP001203297"/>
    </source>
</evidence>
<keyword evidence="3" id="KW-0158">Chromosome</keyword>
<dbReference type="InterPro" id="IPR003511">
    <property type="entry name" value="HORMA_dom"/>
</dbReference>
<dbReference type="PANTHER" id="PTHR48225:SF7">
    <property type="entry name" value="MEIOSIS-SPECIFIC PROTEIN HOP1"/>
    <property type="match status" value="1"/>
</dbReference>
<proteinExistence type="predicted"/>
<comment type="caution">
    <text evidence="8">The sequence shown here is derived from an EMBL/GenBank/DDBJ whole genome shotgun (WGS) entry which is preliminary data.</text>
</comment>
<dbReference type="Proteomes" id="UP001203297">
    <property type="component" value="Unassembled WGS sequence"/>
</dbReference>
<feature type="domain" description="HORMA" evidence="7">
    <location>
        <begin position="1"/>
        <end position="207"/>
    </location>
</feature>
<evidence type="ECO:0000256" key="2">
    <source>
        <dbReference type="ARBA" id="ARBA00004286"/>
    </source>
</evidence>
<dbReference type="PROSITE" id="PS50815">
    <property type="entry name" value="HORMA"/>
    <property type="match status" value="1"/>
</dbReference>
<evidence type="ECO:0000256" key="3">
    <source>
        <dbReference type="ARBA" id="ARBA00022454"/>
    </source>
</evidence>
<dbReference type="SUPFAM" id="SSF56019">
    <property type="entry name" value="The spindle assembly checkpoint protein mad2"/>
    <property type="match status" value="1"/>
</dbReference>
<name>A0AAD4QRW1_9AGAM</name>
<dbReference type="Gene3D" id="3.30.40.10">
    <property type="entry name" value="Zinc/RING finger domain, C3HC4 (zinc finger)"/>
    <property type="match status" value="1"/>
</dbReference>
<protein>
    <submittedName>
        <fullName evidence="8">HORMA domain-containing protein</fullName>
    </submittedName>
</protein>
<dbReference type="InterPro" id="IPR051294">
    <property type="entry name" value="HORMA_MeioticProgression"/>
</dbReference>
<keyword evidence="9" id="KW-1185">Reference proteome</keyword>
<gene>
    <name evidence="8" type="ORF">B0F90DRAFT_1623489</name>
</gene>
<dbReference type="GO" id="GO:0007130">
    <property type="term" value="P:synaptonemal complex assembly"/>
    <property type="evidence" value="ECO:0007669"/>
    <property type="project" value="TreeGrafter"/>
</dbReference>
<evidence type="ECO:0000256" key="5">
    <source>
        <dbReference type="ARBA" id="ARBA00023254"/>
    </source>
</evidence>
<sequence length="682" mass="76990">MIFIPSRSGASARITNGFAVTTITRGWSAEADKLLDYLENGIFDAIEKQYLRSFIFAIYLDPEDPNNIIEAYTFNFEYRRIAGADVTVPIMSLGEDLRKLSLGDGDDSQDPILLASVEGRLPTFRDTLIKTLIQAITQMDALPKRRYATYKAFYYPHTPASYEPPHFRPGDSDADRFIFSTHEKDEVPERWSVGKLETGWHGVNVHVASVSAYVPCAETTNGISSSVASHGANGTRTSLSAQKQVQIEAQKQDARERNIIWDAERISRFDSLDADTEFENCSDFPRGALRNSGFSRDDEWMPMGARTKEGGIELSSCSLENRNRTRISWTSTLAELRRSSCEWTDSLPPTQKVTRDSRSPVATGSLPPSDFSTQACSLTNVASSDIDTQVIAADLMKMRTDTEKTGEILTNYNLSADTIESFPVESPVSYDDIQNEVLTPRDSGNTSTNASDAILDCDCHVPVDDECILCDGGCKRWYHIWHVSCKVYHSQRDKRLPNEFLCFHCSLRKDKNWEIIKVQTWYEELLGNFSRLALFRRAIKIAEIHKPESSSAFAKFINCEPIVAAQLFKRLQVEGFIAPRINSEGISHPDQKRETRNGKGKVKQQRTVKQKYIFVTASKRGQKYRDYFDPSNAMQLRMMGMEDTVVCAHFFLTDQLHPSSMTVFWLAVTMRRCHDLSVIGGT</sequence>
<dbReference type="SUPFAM" id="SSF57903">
    <property type="entry name" value="FYVE/PHD zinc finger"/>
    <property type="match status" value="1"/>
</dbReference>
<evidence type="ECO:0000256" key="4">
    <source>
        <dbReference type="ARBA" id="ARBA00023242"/>
    </source>
</evidence>
<dbReference type="GO" id="GO:0005634">
    <property type="term" value="C:nucleus"/>
    <property type="evidence" value="ECO:0007669"/>
    <property type="project" value="UniProtKB-SubCell"/>
</dbReference>
<keyword evidence="4" id="KW-0539">Nucleus</keyword>
<dbReference type="Gene3D" id="3.30.900.10">
    <property type="entry name" value="HORMA domain"/>
    <property type="match status" value="1"/>
</dbReference>
<dbReference type="GO" id="GO:0005694">
    <property type="term" value="C:chromosome"/>
    <property type="evidence" value="ECO:0007669"/>
    <property type="project" value="UniProtKB-SubCell"/>
</dbReference>